<keyword evidence="4 7" id="KW-0812">Transmembrane</keyword>
<sequence>MSLISPEFLLTSLIVVIAPGTGALYTIATGLSAGRRMSFAAAFGCTLGIIPHMLAAITGLAAILHSTPAAFDVVKYAGVAWLLYLAWATLTQRGSLNVENGERRNLPQVITHAILINLLNPKLPLFFLAFLPQFIHSDSASPIKEMLILSGIFMLMTLLIFMLYGAFSAAMRGYVLTRPRVLQGLRVSFATGFIGLSIKLILAQK</sequence>
<comment type="similarity">
    <text evidence="2">Belongs to the Rht family.</text>
</comment>
<feature type="transmembrane region" description="Helical" evidence="7">
    <location>
        <begin position="110"/>
        <end position="135"/>
    </location>
</feature>
<feature type="transmembrane region" description="Helical" evidence="7">
    <location>
        <begin position="73"/>
        <end position="90"/>
    </location>
</feature>
<keyword evidence="5 7" id="KW-1133">Transmembrane helix</keyword>
<dbReference type="AlphaFoldDB" id="A0A318FCD4"/>
<dbReference type="Pfam" id="PF01810">
    <property type="entry name" value="LysE"/>
    <property type="match status" value="1"/>
</dbReference>
<proteinExistence type="inferred from homology"/>
<protein>
    <submittedName>
        <fullName evidence="8">Threonine/homoserine/homoserine lactone efflux protein</fullName>
    </submittedName>
</protein>
<feature type="transmembrane region" description="Helical" evidence="7">
    <location>
        <begin position="183"/>
        <end position="202"/>
    </location>
</feature>
<evidence type="ECO:0000313" key="9">
    <source>
        <dbReference type="Proteomes" id="UP000247485"/>
    </source>
</evidence>
<dbReference type="GO" id="GO:0042970">
    <property type="term" value="F:homoserine transmembrane transporter activity"/>
    <property type="evidence" value="ECO:0007669"/>
    <property type="project" value="TreeGrafter"/>
</dbReference>
<dbReference type="InterPro" id="IPR001123">
    <property type="entry name" value="LeuE-type"/>
</dbReference>
<organism evidence="8 9">
    <name type="scientific">Klebsiella oxytoca</name>
    <dbReference type="NCBI Taxonomy" id="571"/>
    <lineage>
        <taxon>Bacteria</taxon>
        <taxon>Pseudomonadati</taxon>
        <taxon>Pseudomonadota</taxon>
        <taxon>Gammaproteobacteria</taxon>
        <taxon>Enterobacterales</taxon>
        <taxon>Enterobacteriaceae</taxon>
        <taxon>Klebsiella/Raoultella group</taxon>
        <taxon>Klebsiella</taxon>
    </lineage>
</organism>
<accession>A0A318FCD4</accession>
<dbReference type="PANTHER" id="PTHR30086:SF14">
    <property type="entry name" value="HOMOSERINE_HOMOSERINE LACTONE EFFLUX PROTEIN"/>
    <property type="match status" value="1"/>
</dbReference>
<keyword evidence="3" id="KW-1003">Cell membrane</keyword>
<feature type="transmembrane region" description="Helical" evidence="7">
    <location>
        <begin position="147"/>
        <end position="171"/>
    </location>
</feature>
<dbReference type="Proteomes" id="UP000247485">
    <property type="component" value="Unassembled WGS sequence"/>
</dbReference>
<comment type="caution">
    <text evidence="8">The sequence shown here is derived from an EMBL/GenBank/DDBJ whole genome shotgun (WGS) entry which is preliminary data.</text>
</comment>
<dbReference type="PANTHER" id="PTHR30086">
    <property type="entry name" value="ARGININE EXPORTER PROTEIN ARGO"/>
    <property type="match status" value="1"/>
</dbReference>
<evidence type="ECO:0000256" key="3">
    <source>
        <dbReference type="ARBA" id="ARBA00022475"/>
    </source>
</evidence>
<feature type="transmembrane region" description="Helical" evidence="7">
    <location>
        <begin position="39"/>
        <end position="64"/>
    </location>
</feature>
<dbReference type="RefSeq" id="WP_110276525.1">
    <property type="nucleotide sequence ID" value="NZ_QJJG01000021.1"/>
</dbReference>
<name>A0A318FCD4_KLEOX</name>
<keyword evidence="6 7" id="KW-0472">Membrane</keyword>
<evidence type="ECO:0000256" key="2">
    <source>
        <dbReference type="ARBA" id="ARBA00007928"/>
    </source>
</evidence>
<evidence type="ECO:0000256" key="7">
    <source>
        <dbReference type="SAM" id="Phobius"/>
    </source>
</evidence>
<evidence type="ECO:0000256" key="6">
    <source>
        <dbReference type="ARBA" id="ARBA00023136"/>
    </source>
</evidence>
<dbReference type="PIRSF" id="PIRSF006324">
    <property type="entry name" value="LeuE"/>
    <property type="match status" value="1"/>
</dbReference>
<evidence type="ECO:0000256" key="4">
    <source>
        <dbReference type="ARBA" id="ARBA00022692"/>
    </source>
</evidence>
<evidence type="ECO:0000256" key="1">
    <source>
        <dbReference type="ARBA" id="ARBA00004651"/>
    </source>
</evidence>
<comment type="subcellular location">
    <subcellularLocation>
        <location evidence="1">Cell membrane</location>
        <topology evidence="1">Multi-pass membrane protein</topology>
    </subcellularLocation>
</comment>
<reference evidence="8 9" key="1">
    <citation type="submission" date="2018-05" db="EMBL/GenBank/DDBJ databases">
        <title>Freshwater and sediment microbial communities from various areas in North America, analyzing microbe dynamics in response to fracking.</title>
        <authorList>
            <person name="Lamendella R."/>
        </authorList>
    </citation>
    <scope>NUCLEOTIDE SEQUENCE [LARGE SCALE GENOMIC DNA]</scope>
    <source>
        <strain evidence="8 9">67</strain>
    </source>
</reference>
<dbReference type="GO" id="GO:0005886">
    <property type="term" value="C:plasma membrane"/>
    <property type="evidence" value="ECO:0007669"/>
    <property type="project" value="UniProtKB-SubCell"/>
</dbReference>
<gene>
    <name evidence="8" type="ORF">DET57_12149</name>
</gene>
<evidence type="ECO:0000256" key="5">
    <source>
        <dbReference type="ARBA" id="ARBA00022989"/>
    </source>
</evidence>
<evidence type="ECO:0000313" key="8">
    <source>
        <dbReference type="EMBL" id="PXW39001.1"/>
    </source>
</evidence>
<dbReference type="EMBL" id="QJJG01000021">
    <property type="protein sequence ID" value="PXW39001.1"/>
    <property type="molecule type" value="Genomic_DNA"/>
</dbReference>